<accession>R4WR63</accession>
<dbReference type="EMBL" id="AK417152">
    <property type="protein sequence ID" value="BAN20367.1"/>
    <property type="molecule type" value="mRNA"/>
</dbReference>
<evidence type="ECO:0000313" key="1">
    <source>
        <dbReference type="EMBL" id="BAN20367.1"/>
    </source>
</evidence>
<organism evidence="1">
    <name type="scientific">Riptortus pedestris</name>
    <name type="common">Bean bug</name>
    <dbReference type="NCBI Taxonomy" id="329032"/>
    <lineage>
        <taxon>Eukaryota</taxon>
        <taxon>Metazoa</taxon>
        <taxon>Ecdysozoa</taxon>
        <taxon>Arthropoda</taxon>
        <taxon>Hexapoda</taxon>
        <taxon>Insecta</taxon>
        <taxon>Pterygota</taxon>
        <taxon>Neoptera</taxon>
        <taxon>Paraneoptera</taxon>
        <taxon>Hemiptera</taxon>
        <taxon>Heteroptera</taxon>
        <taxon>Panheteroptera</taxon>
        <taxon>Pentatomomorpha</taxon>
        <taxon>Coreoidea</taxon>
        <taxon>Alydidae</taxon>
        <taxon>Riptortus</taxon>
    </lineage>
</organism>
<reference evidence="1" key="1">
    <citation type="journal article" date="2013" name="PLoS ONE">
        <title>Gene expression in gut symbiotic organ of stinkbug affected by extracellular bacterial symbiont.</title>
        <authorList>
            <person name="Futahashi R."/>
            <person name="Tanaka K."/>
            <person name="Tanahashi M."/>
            <person name="Nikoh N."/>
            <person name="Kikuchi Y."/>
            <person name="Lee B.L."/>
            <person name="Fukatsu T."/>
        </authorList>
    </citation>
    <scope>NUCLEOTIDE SEQUENCE</scope>
    <source>
        <tissue evidence="1">Midgut</tissue>
    </source>
</reference>
<name>R4WR63_RIPPE</name>
<sequence>MHRATNPSCSCATSQVADTCIMATSDSSSEDCPLNIGQPYITKPSTIRANRGHRSWMTHLPLSRPRELLLTAI</sequence>
<protein>
    <submittedName>
        <fullName evidence="1">Unkown protein</fullName>
    </submittedName>
</protein>
<proteinExistence type="evidence at transcript level"/>
<dbReference type="AlphaFoldDB" id="R4WR63"/>